<comment type="subcellular location">
    <subcellularLocation>
        <location evidence="1">Cell envelope</location>
    </subcellularLocation>
</comment>
<feature type="transmembrane region" description="Helical" evidence="4">
    <location>
        <begin position="33"/>
        <end position="52"/>
    </location>
</feature>
<evidence type="ECO:0000256" key="3">
    <source>
        <dbReference type="SAM" id="Coils"/>
    </source>
</evidence>
<evidence type="ECO:0000313" key="5">
    <source>
        <dbReference type="EMBL" id="MYN04195.1"/>
    </source>
</evidence>
<dbReference type="EMBL" id="WWCJ01000014">
    <property type="protein sequence ID" value="MYN04195.1"/>
    <property type="molecule type" value="Genomic_DNA"/>
</dbReference>
<dbReference type="AlphaFoldDB" id="A0A6N9HNA9"/>
<organism evidence="5 6">
    <name type="scientific">Pseudoduganella guangdongensis</name>
    <dbReference type="NCBI Taxonomy" id="2692179"/>
    <lineage>
        <taxon>Bacteria</taxon>
        <taxon>Pseudomonadati</taxon>
        <taxon>Pseudomonadota</taxon>
        <taxon>Betaproteobacteria</taxon>
        <taxon>Burkholderiales</taxon>
        <taxon>Oxalobacteraceae</taxon>
        <taxon>Telluria group</taxon>
        <taxon>Pseudoduganella</taxon>
    </lineage>
</organism>
<keyword evidence="2 3" id="KW-0175">Coiled coil</keyword>
<keyword evidence="4" id="KW-0472">Membrane</keyword>
<accession>A0A6N9HNA9</accession>
<evidence type="ECO:0000256" key="4">
    <source>
        <dbReference type="SAM" id="Phobius"/>
    </source>
</evidence>
<keyword evidence="6" id="KW-1185">Reference proteome</keyword>
<dbReference type="SUPFAM" id="SSF51230">
    <property type="entry name" value="Single hybrid motif"/>
    <property type="match status" value="1"/>
</dbReference>
<evidence type="ECO:0000256" key="2">
    <source>
        <dbReference type="ARBA" id="ARBA00023054"/>
    </source>
</evidence>
<evidence type="ECO:0000256" key="1">
    <source>
        <dbReference type="ARBA" id="ARBA00004196"/>
    </source>
</evidence>
<dbReference type="NCBIfam" id="TIGR03794">
    <property type="entry name" value="NHLM_micro_HlyD"/>
    <property type="match status" value="1"/>
</dbReference>
<name>A0A6N9HNA9_9BURK</name>
<comment type="caution">
    <text evidence="5">The sequence shown here is derived from an EMBL/GenBank/DDBJ whole genome shotgun (WGS) entry which is preliminary data.</text>
</comment>
<keyword evidence="4" id="KW-0812">Transmembrane</keyword>
<protein>
    <submittedName>
        <fullName evidence="5">NHLP bacteriocin system secretion protein</fullName>
    </submittedName>
</protein>
<proteinExistence type="predicted"/>
<keyword evidence="4" id="KW-1133">Transmembrane helix</keyword>
<dbReference type="InterPro" id="IPR011053">
    <property type="entry name" value="Single_hybrid_motif"/>
</dbReference>
<dbReference type="InterPro" id="IPR022275">
    <property type="entry name" value="NHPM_bacteriocin_SS_HylD"/>
</dbReference>
<sequence length="422" mass="45448">MTNKTIFRQVALNRLSSPEELDCLLQVTSAKGWLALAGIGLLLATVSVWSVFGRLPTKLTAQQCILLKSGGVNLLTTAASGRLSDLSVAVGDQVARGQIIGRVELPDLLPKILASEARLKEAAERHAQVRSVAAQAALLRQASTLQQTRNLEQQLQSVAQRLALVKERIESQGNLYQQGLITKQTLLASQLEQAAIEVEAQTLRGQLKQLEVSRLEAQRQSDNEVAQAANALEDARRATGLLVRDAEHLTAIVSPYSGRVLEVKANEGQLVERGTDILTIESSGLDVNELEAYVYLPAADGKKVRGGMKVEISPSTAKREEFGYLPAFVTAVASYPSTQQGLMRVFGNDKLVQQLSGTQAPIQIMAALKPAAANVSRYEWSTRSGPPFALQSNTACSAAITLAEQRPVALVIPFLKKVAGLE</sequence>
<dbReference type="Proteomes" id="UP000448575">
    <property type="component" value="Unassembled WGS sequence"/>
</dbReference>
<reference evidence="5 6" key="1">
    <citation type="submission" date="2019-12" db="EMBL/GenBank/DDBJ databases">
        <title>Novel species isolated from a subtropical stream in China.</title>
        <authorList>
            <person name="Lu H."/>
        </authorList>
    </citation>
    <scope>NUCLEOTIDE SEQUENCE [LARGE SCALE GENOMIC DNA]</scope>
    <source>
        <strain evidence="5 6">DS3</strain>
    </source>
</reference>
<dbReference type="PANTHER" id="PTHR32347">
    <property type="entry name" value="EFFLUX SYSTEM COMPONENT YKNX-RELATED"/>
    <property type="match status" value="1"/>
</dbReference>
<dbReference type="InterPro" id="IPR050465">
    <property type="entry name" value="UPF0194_transport"/>
</dbReference>
<dbReference type="RefSeq" id="WP_161027160.1">
    <property type="nucleotide sequence ID" value="NZ_WWCJ01000014.1"/>
</dbReference>
<feature type="coiled-coil region" evidence="3">
    <location>
        <begin position="200"/>
        <end position="238"/>
    </location>
</feature>
<dbReference type="Gene3D" id="2.40.50.100">
    <property type="match status" value="1"/>
</dbReference>
<dbReference type="GO" id="GO:0030313">
    <property type="term" value="C:cell envelope"/>
    <property type="evidence" value="ECO:0007669"/>
    <property type="project" value="UniProtKB-SubCell"/>
</dbReference>
<evidence type="ECO:0000313" key="6">
    <source>
        <dbReference type="Proteomes" id="UP000448575"/>
    </source>
</evidence>
<gene>
    <name evidence="5" type="ORF">GTP41_19050</name>
</gene>